<dbReference type="PANTHER" id="PTHR43280">
    <property type="entry name" value="ARAC-FAMILY TRANSCRIPTIONAL REGULATOR"/>
    <property type="match status" value="1"/>
</dbReference>
<evidence type="ECO:0000256" key="2">
    <source>
        <dbReference type="ARBA" id="ARBA00023125"/>
    </source>
</evidence>
<keyword evidence="4" id="KW-0472">Membrane</keyword>
<feature type="transmembrane region" description="Helical" evidence="4">
    <location>
        <begin position="97"/>
        <end position="116"/>
    </location>
</feature>
<comment type="caution">
    <text evidence="6">The sequence shown here is derived from an EMBL/GenBank/DDBJ whole genome shotgun (WGS) entry which is preliminary data.</text>
</comment>
<gene>
    <name evidence="6" type="ORF">GCM10007315_35740</name>
</gene>
<evidence type="ECO:0000259" key="5">
    <source>
        <dbReference type="PROSITE" id="PS01124"/>
    </source>
</evidence>
<dbReference type="SMART" id="SM00342">
    <property type="entry name" value="HTH_ARAC"/>
    <property type="match status" value="1"/>
</dbReference>
<proteinExistence type="predicted"/>
<dbReference type="PANTHER" id="PTHR43280:SF29">
    <property type="entry name" value="ARAC-FAMILY TRANSCRIPTIONAL REGULATOR"/>
    <property type="match status" value="1"/>
</dbReference>
<name>A0A918TZ71_9RHOB</name>
<keyword evidence="4" id="KW-0812">Transmembrane</keyword>
<evidence type="ECO:0000256" key="3">
    <source>
        <dbReference type="ARBA" id="ARBA00023163"/>
    </source>
</evidence>
<keyword evidence="3" id="KW-0804">Transcription</keyword>
<dbReference type="SUPFAM" id="SSF46689">
    <property type="entry name" value="Homeodomain-like"/>
    <property type="match status" value="1"/>
</dbReference>
<feature type="transmembrane region" description="Helical" evidence="4">
    <location>
        <begin position="184"/>
        <end position="209"/>
    </location>
</feature>
<dbReference type="AlphaFoldDB" id="A0A918TZ71"/>
<dbReference type="InterPro" id="IPR020449">
    <property type="entry name" value="Tscrpt_reg_AraC-type_HTH"/>
</dbReference>
<evidence type="ECO:0000313" key="6">
    <source>
        <dbReference type="EMBL" id="GHC67542.1"/>
    </source>
</evidence>
<reference evidence="6" key="1">
    <citation type="journal article" date="2014" name="Int. J. Syst. Evol. Microbiol.">
        <title>Complete genome sequence of Corynebacterium casei LMG S-19264T (=DSM 44701T), isolated from a smear-ripened cheese.</title>
        <authorList>
            <consortium name="US DOE Joint Genome Institute (JGI-PGF)"/>
            <person name="Walter F."/>
            <person name="Albersmeier A."/>
            <person name="Kalinowski J."/>
            <person name="Ruckert C."/>
        </authorList>
    </citation>
    <scope>NUCLEOTIDE SEQUENCE</scope>
    <source>
        <strain evidence="6">KCTC 23310</strain>
    </source>
</reference>
<dbReference type="PROSITE" id="PS00041">
    <property type="entry name" value="HTH_ARAC_FAMILY_1"/>
    <property type="match status" value="1"/>
</dbReference>
<evidence type="ECO:0000313" key="7">
    <source>
        <dbReference type="Proteomes" id="UP000638981"/>
    </source>
</evidence>
<dbReference type="PRINTS" id="PR00032">
    <property type="entry name" value="HTHARAC"/>
</dbReference>
<dbReference type="PROSITE" id="PS01124">
    <property type="entry name" value="HTH_ARAC_FAMILY_2"/>
    <property type="match status" value="1"/>
</dbReference>
<feature type="transmembrane region" description="Helical" evidence="4">
    <location>
        <begin position="31"/>
        <end position="48"/>
    </location>
</feature>
<feature type="domain" description="HTH araC/xylS-type" evidence="5">
    <location>
        <begin position="273"/>
        <end position="380"/>
    </location>
</feature>
<keyword evidence="7" id="KW-1185">Reference proteome</keyword>
<keyword evidence="2" id="KW-0238">DNA-binding</keyword>
<dbReference type="InterPro" id="IPR009057">
    <property type="entry name" value="Homeodomain-like_sf"/>
</dbReference>
<dbReference type="InterPro" id="IPR018062">
    <property type="entry name" value="HTH_AraC-typ_CS"/>
</dbReference>
<feature type="transmembrane region" description="Helical" evidence="4">
    <location>
        <begin position="215"/>
        <end position="238"/>
    </location>
</feature>
<keyword evidence="4" id="KW-1133">Transmembrane helix</keyword>
<evidence type="ECO:0000256" key="4">
    <source>
        <dbReference type="SAM" id="Phobius"/>
    </source>
</evidence>
<sequence length="391" mass="41533">MDVVAALLLVGLGQGLLLAGLLLLRRDLRGASTLFLAGLIAAVTLSGLEDAALRFGWLATGPALAGMTLPLLPFIGPCLRGHCEAVLDADWRLDRRYWPWAVSTGIGVVFALLFLAQPAELRLAILADTAEPEDAGAALAVLVLLVVYLVTALSVAVALVTSYRDLRGRTLSVEINDPLAARLVWLRGLIALSGLAWLGYAASLLAGLVPGLPAATVQSVSSVVQVASLYGIGLLGLVQPDRMLPPPGQMVAAVLAPVTGKYGRSALAPEDRARLAQAIERAMQRERLYRDPMLSLPRLASAVGSNANDVSQVLNAHFGMGYHDYVARLRVAEAQRILNDPDRTETLLEILLEVGFNSKSVFNAAFKRETGLTPSEFRRRALATHASDGAA</sequence>
<feature type="transmembrane region" description="Helical" evidence="4">
    <location>
        <begin position="54"/>
        <end position="76"/>
    </location>
</feature>
<dbReference type="EMBL" id="BMYJ01000018">
    <property type="protein sequence ID" value="GHC67542.1"/>
    <property type="molecule type" value="Genomic_DNA"/>
</dbReference>
<accession>A0A918TZ71</accession>
<evidence type="ECO:0000256" key="1">
    <source>
        <dbReference type="ARBA" id="ARBA00023015"/>
    </source>
</evidence>
<reference evidence="6" key="2">
    <citation type="submission" date="2020-09" db="EMBL/GenBank/DDBJ databases">
        <authorList>
            <person name="Sun Q."/>
            <person name="Kim S."/>
        </authorList>
    </citation>
    <scope>NUCLEOTIDE SEQUENCE</scope>
    <source>
        <strain evidence="6">KCTC 23310</strain>
    </source>
</reference>
<dbReference type="Proteomes" id="UP000638981">
    <property type="component" value="Unassembled WGS sequence"/>
</dbReference>
<organism evidence="6 7">
    <name type="scientific">Neogemmobacter tilapiae</name>
    <dbReference type="NCBI Taxonomy" id="875041"/>
    <lineage>
        <taxon>Bacteria</taxon>
        <taxon>Pseudomonadati</taxon>
        <taxon>Pseudomonadota</taxon>
        <taxon>Alphaproteobacteria</taxon>
        <taxon>Rhodobacterales</taxon>
        <taxon>Paracoccaceae</taxon>
        <taxon>Neogemmobacter</taxon>
    </lineage>
</organism>
<keyword evidence="1" id="KW-0805">Transcription regulation</keyword>
<protein>
    <recommendedName>
        <fullName evidence="5">HTH araC/xylS-type domain-containing protein</fullName>
    </recommendedName>
</protein>
<dbReference type="InterPro" id="IPR018060">
    <property type="entry name" value="HTH_AraC"/>
</dbReference>
<dbReference type="GO" id="GO:0003700">
    <property type="term" value="F:DNA-binding transcription factor activity"/>
    <property type="evidence" value="ECO:0007669"/>
    <property type="project" value="InterPro"/>
</dbReference>
<dbReference type="Gene3D" id="1.10.10.60">
    <property type="entry name" value="Homeodomain-like"/>
    <property type="match status" value="1"/>
</dbReference>
<dbReference type="GO" id="GO:0043565">
    <property type="term" value="F:sequence-specific DNA binding"/>
    <property type="evidence" value="ECO:0007669"/>
    <property type="project" value="InterPro"/>
</dbReference>
<dbReference type="Pfam" id="PF12833">
    <property type="entry name" value="HTH_18"/>
    <property type="match status" value="1"/>
</dbReference>
<feature type="transmembrane region" description="Helical" evidence="4">
    <location>
        <begin position="6"/>
        <end position="24"/>
    </location>
</feature>
<feature type="transmembrane region" description="Helical" evidence="4">
    <location>
        <begin position="136"/>
        <end position="163"/>
    </location>
</feature>